<evidence type="ECO:0000313" key="3">
    <source>
        <dbReference type="EMBL" id="MBB6346451.1"/>
    </source>
</evidence>
<evidence type="ECO:0000313" key="4">
    <source>
        <dbReference type="Proteomes" id="UP000583800"/>
    </source>
</evidence>
<feature type="transmembrane region" description="Helical" evidence="2">
    <location>
        <begin position="31"/>
        <end position="51"/>
    </location>
</feature>
<evidence type="ECO:0000256" key="1">
    <source>
        <dbReference type="SAM" id="MobiDB-lite"/>
    </source>
</evidence>
<feature type="region of interest" description="Disordered" evidence="1">
    <location>
        <begin position="204"/>
        <end position="227"/>
    </location>
</feature>
<feature type="compositionally biased region" description="Basic and acidic residues" evidence="1">
    <location>
        <begin position="118"/>
        <end position="128"/>
    </location>
</feature>
<accession>A0A7X0C3L1</accession>
<keyword evidence="2" id="KW-0812">Transmembrane</keyword>
<reference evidence="3 4" key="1">
    <citation type="submission" date="2020-08" db="EMBL/GenBank/DDBJ databases">
        <title>Sequencing the genomes of 1000 actinobacteria strains.</title>
        <authorList>
            <person name="Klenk H.-P."/>
        </authorList>
    </citation>
    <scope>NUCLEOTIDE SEQUENCE [LARGE SCALE GENOMIC DNA]</scope>
    <source>
        <strain evidence="3 4">DSM 45913</strain>
    </source>
</reference>
<dbReference type="EMBL" id="JACHJB010000001">
    <property type="protein sequence ID" value="MBB6346451.1"/>
    <property type="molecule type" value="Genomic_DNA"/>
</dbReference>
<evidence type="ECO:0000256" key="2">
    <source>
        <dbReference type="SAM" id="Phobius"/>
    </source>
</evidence>
<feature type="region of interest" description="Disordered" evidence="1">
    <location>
        <begin position="102"/>
        <end position="128"/>
    </location>
</feature>
<name>A0A7X0C3L1_9ACTN</name>
<protein>
    <submittedName>
        <fullName evidence="3">Uncharacterized protein</fullName>
    </submittedName>
</protein>
<proteinExistence type="predicted"/>
<dbReference type="AlphaFoldDB" id="A0A7X0C3L1"/>
<sequence length="227" mass="24807">MNYKEHVLMELKDEIVARNNDRHRRGRRRRLITGAAVAGLAAVAALTVPFLSGSETPAYAVTKNTDGTITLKIIEFRDPAQVEKDLAAVGLTADVSYTKPGTRCAPERGQTEAGPTFSKEELKSKDPEVHRKIREAIENSPNGKAFKLGGGELRINPQLVKAGQTAVMEFTENADQTSGPEKPRPLWEFSGYIVTGPVKPCKVIDDPSWDKMPDPKKNPEAYPPAGS</sequence>
<keyword evidence="4" id="KW-1185">Reference proteome</keyword>
<keyword evidence="2" id="KW-1133">Transmembrane helix</keyword>
<comment type="caution">
    <text evidence="3">The sequence shown here is derived from an EMBL/GenBank/DDBJ whole genome shotgun (WGS) entry which is preliminary data.</text>
</comment>
<keyword evidence="2" id="KW-0472">Membrane</keyword>
<gene>
    <name evidence="3" type="ORF">FHU36_002960</name>
</gene>
<dbReference type="RefSeq" id="WP_185084221.1">
    <property type="nucleotide sequence ID" value="NZ_JACHJB010000001.1"/>
</dbReference>
<feature type="compositionally biased region" description="Basic and acidic residues" evidence="1">
    <location>
        <begin position="204"/>
        <end position="219"/>
    </location>
</feature>
<dbReference type="Proteomes" id="UP000583800">
    <property type="component" value="Unassembled WGS sequence"/>
</dbReference>
<organism evidence="3 4">
    <name type="scientific">Nonomuraea muscovyensis</name>
    <dbReference type="NCBI Taxonomy" id="1124761"/>
    <lineage>
        <taxon>Bacteria</taxon>
        <taxon>Bacillati</taxon>
        <taxon>Actinomycetota</taxon>
        <taxon>Actinomycetes</taxon>
        <taxon>Streptosporangiales</taxon>
        <taxon>Streptosporangiaceae</taxon>
        <taxon>Nonomuraea</taxon>
    </lineage>
</organism>